<evidence type="ECO:0000313" key="3">
    <source>
        <dbReference type="Proteomes" id="UP000007952"/>
    </source>
</evidence>
<accession>F6FJP1</accession>
<evidence type="ECO:0000256" key="1">
    <source>
        <dbReference type="SAM" id="MobiDB-lite"/>
    </source>
</evidence>
<name>F6FJP1_MYCHI</name>
<evidence type="ECO:0000313" key="2">
    <source>
        <dbReference type="EMBL" id="AEG73396.1"/>
    </source>
</evidence>
<dbReference type="AlphaFoldDB" id="F6FJP1"/>
<dbReference type="KEGG" id="mhf:MHF_1154"/>
<dbReference type="EMBL" id="CP002808">
    <property type="protein sequence ID" value="AEG73396.1"/>
    <property type="molecule type" value="Genomic_DNA"/>
</dbReference>
<dbReference type="HOGENOM" id="CLU_111546_1_0_14"/>
<dbReference type="BioCyc" id="MHAE859194:G1GR7-1148-MONOMER"/>
<dbReference type="Proteomes" id="UP000007952">
    <property type="component" value="Chromosome"/>
</dbReference>
<feature type="region of interest" description="Disordered" evidence="1">
    <location>
        <begin position="22"/>
        <end position="78"/>
    </location>
</feature>
<gene>
    <name evidence="2" type="ordered locus">MHF_1154</name>
</gene>
<reference key="2">
    <citation type="submission" date="2011-05" db="EMBL/GenBank/DDBJ databases">
        <title>The Genome of Mycoplasma haemofelis Strain Ohio2, a pathogenic hemoplasma of the cat.</title>
        <authorList>
            <person name="Santos A.P."/>
            <person name="Guimaraes A.M.S."/>
            <person name="SanMiguel P.J."/>
            <person name="Martin S.W."/>
            <person name="Messick J.B."/>
        </authorList>
    </citation>
    <scope>NUCLEOTIDE SEQUENCE</scope>
    <source>
        <strain>Ohio2</strain>
    </source>
</reference>
<protein>
    <submittedName>
        <fullName evidence="2">Uncharacterized protein</fullName>
    </submittedName>
</protein>
<sequence length="186" mass="20102">MTSGLLKFAALSGVGAAGGGIAASSSMFSGSKGESTTYKTTSSSLESKEEMDEPTPTSNEQTESSNDPTPIAEGSQSTAKKCVIFETDEATGSGNQMQITKILKRYDDRNQFLAEITDNKDANFKKDVGDACDGKKPNNHPGDKDVTIYVYKKKSGGLWNYTQFLQKRDWAKDSAIKQKSSEVNLD</sequence>
<organism evidence="2 3">
    <name type="scientific">Mycoplasma haemofelis (strain Ohio2)</name>
    <dbReference type="NCBI Taxonomy" id="859194"/>
    <lineage>
        <taxon>Bacteria</taxon>
        <taxon>Bacillati</taxon>
        <taxon>Mycoplasmatota</taxon>
        <taxon>Mollicutes</taxon>
        <taxon>Mycoplasmataceae</taxon>
        <taxon>Mycoplasma</taxon>
    </lineage>
</organism>
<reference evidence="2 3" key="1">
    <citation type="journal article" date="2011" name="J. Bacteriol.">
        <title>Complete genome sequences of two hemotropic Mycoplasmas, Mycoplasma haemofelis strain Ohio2 and Mycoplasma suis strain Illinois.</title>
        <authorList>
            <person name="Messick J.B."/>
            <person name="Santos A.P."/>
            <person name="Guimaraes A.M."/>
        </authorList>
    </citation>
    <scope>NUCLEOTIDE SEQUENCE [LARGE SCALE GENOMIC DNA]</scope>
    <source>
        <strain evidence="2 3">Ohio2</strain>
    </source>
</reference>
<dbReference type="STRING" id="859194.MHF_1154"/>
<feature type="compositionally biased region" description="Low complexity" evidence="1">
    <location>
        <begin position="22"/>
        <end position="45"/>
    </location>
</feature>
<proteinExistence type="predicted"/>
<feature type="compositionally biased region" description="Polar residues" evidence="1">
    <location>
        <begin position="55"/>
        <end position="78"/>
    </location>
</feature>